<dbReference type="InterPro" id="IPR001958">
    <property type="entry name" value="Tet-R_TetA/multi-R_MdtG-like"/>
</dbReference>
<feature type="transmembrane region" description="Helical" evidence="7">
    <location>
        <begin position="225"/>
        <end position="249"/>
    </location>
</feature>
<dbReference type="Pfam" id="PF07690">
    <property type="entry name" value="MFS_1"/>
    <property type="match status" value="1"/>
</dbReference>
<evidence type="ECO:0000259" key="8">
    <source>
        <dbReference type="PROSITE" id="PS50850"/>
    </source>
</evidence>
<accession>A0A0R2JG87</accession>
<feature type="transmembrane region" description="Helical" evidence="7">
    <location>
        <begin position="261"/>
        <end position="281"/>
    </location>
</feature>
<dbReference type="RefSeq" id="WP_057788632.1">
    <property type="nucleotide sequence ID" value="NZ_CBDALJ010000021.1"/>
</dbReference>
<keyword evidence="5 7" id="KW-1133">Transmembrane helix</keyword>
<feature type="transmembrane region" description="Helical" evidence="7">
    <location>
        <begin position="176"/>
        <end position="196"/>
    </location>
</feature>
<name>A0A0R2JG87_9LACO</name>
<dbReference type="PRINTS" id="PR01035">
    <property type="entry name" value="TCRTETA"/>
</dbReference>
<organism evidence="9 10">
    <name type="scientific">Weissella minor</name>
    <dbReference type="NCBI Taxonomy" id="1620"/>
    <lineage>
        <taxon>Bacteria</taxon>
        <taxon>Bacillati</taxon>
        <taxon>Bacillota</taxon>
        <taxon>Bacilli</taxon>
        <taxon>Lactobacillales</taxon>
        <taxon>Lactobacillaceae</taxon>
        <taxon>Weissella</taxon>
    </lineage>
</organism>
<evidence type="ECO:0000256" key="5">
    <source>
        <dbReference type="ARBA" id="ARBA00022989"/>
    </source>
</evidence>
<evidence type="ECO:0000256" key="2">
    <source>
        <dbReference type="ARBA" id="ARBA00022448"/>
    </source>
</evidence>
<dbReference type="Gene3D" id="1.20.1250.20">
    <property type="entry name" value="MFS general substrate transporter like domains"/>
    <property type="match status" value="2"/>
</dbReference>
<keyword evidence="3" id="KW-1003">Cell membrane</keyword>
<evidence type="ECO:0000313" key="10">
    <source>
        <dbReference type="Proteomes" id="UP000051673"/>
    </source>
</evidence>
<dbReference type="GO" id="GO:0005886">
    <property type="term" value="C:plasma membrane"/>
    <property type="evidence" value="ECO:0007669"/>
    <property type="project" value="UniProtKB-SubCell"/>
</dbReference>
<keyword evidence="6 7" id="KW-0472">Membrane</keyword>
<dbReference type="InterPro" id="IPR020846">
    <property type="entry name" value="MFS_dom"/>
</dbReference>
<comment type="subcellular location">
    <subcellularLocation>
        <location evidence="1">Cell membrane</location>
        <topology evidence="1">Multi-pass membrane protein</topology>
    </subcellularLocation>
</comment>
<feature type="transmembrane region" description="Helical" evidence="7">
    <location>
        <begin position="360"/>
        <end position="377"/>
    </location>
</feature>
<feature type="domain" description="Major facilitator superfamily (MFS) profile" evidence="8">
    <location>
        <begin position="18"/>
        <end position="405"/>
    </location>
</feature>
<feature type="transmembrane region" description="Helical" evidence="7">
    <location>
        <begin position="20"/>
        <end position="43"/>
    </location>
</feature>
<evidence type="ECO:0000256" key="6">
    <source>
        <dbReference type="ARBA" id="ARBA00023136"/>
    </source>
</evidence>
<dbReference type="PROSITE" id="PS50850">
    <property type="entry name" value="MFS"/>
    <property type="match status" value="1"/>
</dbReference>
<feature type="transmembrane region" description="Helical" evidence="7">
    <location>
        <begin position="55"/>
        <end position="77"/>
    </location>
</feature>
<evidence type="ECO:0000256" key="7">
    <source>
        <dbReference type="SAM" id="Phobius"/>
    </source>
</evidence>
<dbReference type="OrthoDB" id="65739at2"/>
<dbReference type="InterPro" id="IPR036259">
    <property type="entry name" value="MFS_trans_sf"/>
</dbReference>
<evidence type="ECO:0000256" key="1">
    <source>
        <dbReference type="ARBA" id="ARBA00004651"/>
    </source>
</evidence>
<feature type="transmembrane region" description="Helical" evidence="7">
    <location>
        <begin position="293"/>
        <end position="312"/>
    </location>
</feature>
<sequence length="406" mass="44589">MLQKIQNKLADLPIWQRNLYVLWFGVFMMGIGFSEVLPFMSLYVDTLGKFTASQLSFYSSLTFSISYLATAIASPFWGRLADAKGRKLMLLRAAFGMAIVFALMGIVTNVWQLVALRAIQGLLGGFISNANAMIATQTPKNRAGYAMGLLVTGTTAGQLLGPFIGGTLASLFSYRLAFFITAIIFMLVFLLTWFMVQEDFVPVERDQAPSLKTVISELDDPKLTFGLFTTTLIIQMANFSISPFIALFVRELNTTSLSTTFLAGVVTAMPGIATLFAAQKFGVLGDRFGTDKMILVGFGIGFISLLPIAWVTTIWQLIFLRFIMGISNSTMMPAVQTLLTRTTPRQITSRIFSYNQSFQSMGAVFGPLLGSVVATQFGYRGVFVASAILVALNAIWFLNLSKSLRQ</sequence>
<proteinExistence type="predicted"/>
<dbReference type="PANTHER" id="PTHR43414:SF6">
    <property type="entry name" value="MULTIDRUG RESISTANCE PROTEIN MDTG"/>
    <property type="match status" value="1"/>
</dbReference>
<dbReference type="GO" id="GO:0022857">
    <property type="term" value="F:transmembrane transporter activity"/>
    <property type="evidence" value="ECO:0007669"/>
    <property type="project" value="InterPro"/>
</dbReference>
<feature type="transmembrane region" description="Helical" evidence="7">
    <location>
        <begin position="89"/>
        <end position="108"/>
    </location>
</feature>
<feature type="transmembrane region" description="Helical" evidence="7">
    <location>
        <begin position="144"/>
        <end position="164"/>
    </location>
</feature>
<gene>
    <name evidence="9" type="ORF">IV67_GL000944</name>
</gene>
<dbReference type="Proteomes" id="UP000051673">
    <property type="component" value="Unassembled WGS sequence"/>
</dbReference>
<dbReference type="EMBL" id="JQCD01000030">
    <property type="protein sequence ID" value="KRN76366.1"/>
    <property type="molecule type" value="Genomic_DNA"/>
</dbReference>
<dbReference type="PANTHER" id="PTHR43414">
    <property type="entry name" value="MULTIDRUG RESISTANCE PROTEIN MDTG"/>
    <property type="match status" value="1"/>
</dbReference>
<keyword evidence="10" id="KW-1185">Reference proteome</keyword>
<evidence type="ECO:0000256" key="3">
    <source>
        <dbReference type="ARBA" id="ARBA00022475"/>
    </source>
</evidence>
<evidence type="ECO:0000256" key="4">
    <source>
        <dbReference type="ARBA" id="ARBA00022692"/>
    </source>
</evidence>
<dbReference type="InterPro" id="IPR011701">
    <property type="entry name" value="MFS"/>
</dbReference>
<evidence type="ECO:0000313" key="9">
    <source>
        <dbReference type="EMBL" id="KRN76366.1"/>
    </source>
</evidence>
<dbReference type="SUPFAM" id="SSF103473">
    <property type="entry name" value="MFS general substrate transporter"/>
    <property type="match status" value="2"/>
</dbReference>
<protein>
    <submittedName>
        <fullName evidence="9">Major facilitator superfamily permease</fullName>
    </submittedName>
</protein>
<dbReference type="AlphaFoldDB" id="A0A0R2JG87"/>
<reference evidence="9 10" key="1">
    <citation type="journal article" date="2015" name="Genome Announc.">
        <title>Expanding the biotechnology potential of lactobacilli through comparative genomics of 213 strains and associated genera.</title>
        <authorList>
            <person name="Sun Z."/>
            <person name="Harris H.M."/>
            <person name="McCann A."/>
            <person name="Guo C."/>
            <person name="Argimon S."/>
            <person name="Zhang W."/>
            <person name="Yang X."/>
            <person name="Jeffery I.B."/>
            <person name="Cooney J.C."/>
            <person name="Kagawa T.F."/>
            <person name="Liu W."/>
            <person name="Song Y."/>
            <person name="Salvetti E."/>
            <person name="Wrobel A."/>
            <person name="Rasinkangas P."/>
            <person name="Parkhill J."/>
            <person name="Rea M.C."/>
            <person name="O'Sullivan O."/>
            <person name="Ritari J."/>
            <person name="Douillard F.P."/>
            <person name="Paul Ross R."/>
            <person name="Yang R."/>
            <person name="Briner A.E."/>
            <person name="Felis G.E."/>
            <person name="de Vos W.M."/>
            <person name="Barrangou R."/>
            <person name="Klaenhammer T.R."/>
            <person name="Caufield P.W."/>
            <person name="Cui Y."/>
            <person name="Zhang H."/>
            <person name="O'Toole P.W."/>
        </authorList>
    </citation>
    <scope>NUCLEOTIDE SEQUENCE [LARGE SCALE GENOMIC DNA]</scope>
    <source>
        <strain evidence="9 10">DSM 20014</strain>
    </source>
</reference>
<keyword evidence="4 7" id="KW-0812">Transmembrane</keyword>
<keyword evidence="2" id="KW-0813">Transport</keyword>
<dbReference type="PATRIC" id="fig|1620.3.peg.960"/>
<feature type="transmembrane region" description="Helical" evidence="7">
    <location>
        <begin position="383"/>
        <end position="400"/>
    </location>
</feature>
<comment type="caution">
    <text evidence="9">The sequence shown here is derived from an EMBL/GenBank/DDBJ whole genome shotgun (WGS) entry which is preliminary data.</text>
</comment>